<protein>
    <recommendedName>
        <fullName evidence="3">WXG100 family type VII secretion target</fullName>
    </recommendedName>
</protein>
<name>A0A5S4GPJ1_9ACTN</name>
<gene>
    <name evidence="1" type="ORF">ETD85_36295</name>
</gene>
<reference evidence="1 2" key="1">
    <citation type="submission" date="2019-05" db="EMBL/GenBank/DDBJ databases">
        <title>Draft genome sequence of Nonomuraea zeae DSM 100528.</title>
        <authorList>
            <person name="Saricaoglu S."/>
            <person name="Isik K."/>
        </authorList>
    </citation>
    <scope>NUCLEOTIDE SEQUENCE [LARGE SCALE GENOMIC DNA]</scope>
    <source>
        <strain evidence="1 2">DSM 100528</strain>
    </source>
</reference>
<proteinExistence type="predicted"/>
<comment type="caution">
    <text evidence="1">The sequence shown here is derived from an EMBL/GenBank/DDBJ whole genome shotgun (WGS) entry which is preliminary data.</text>
</comment>
<dbReference type="RefSeq" id="WP_138694347.1">
    <property type="nucleotide sequence ID" value="NZ_JBHSAZ010000033.1"/>
</dbReference>
<evidence type="ECO:0000313" key="2">
    <source>
        <dbReference type="Proteomes" id="UP000306628"/>
    </source>
</evidence>
<evidence type="ECO:0000313" key="1">
    <source>
        <dbReference type="EMBL" id="TMR28280.1"/>
    </source>
</evidence>
<sequence length="119" mass="13024">MEINRTGIRSSANAFDNERHTLGVHAAQARKELEAIGNFWGGSKEGTTFLKGEGGASGYEAVTGQIMEGVDVFREAHHEIAERLRLMADLVRVGDWDSVTDLLSRLPAADPNRKIWGTS</sequence>
<evidence type="ECO:0008006" key="3">
    <source>
        <dbReference type="Google" id="ProtNLM"/>
    </source>
</evidence>
<dbReference type="OrthoDB" id="3536898at2"/>
<keyword evidence="2" id="KW-1185">Reference proteome</keyword>
<dbReference type="Proteomes" id="UP000306628">
    <property type="component" value="Unassembled WGS sequence"/>
</dbReference>
<dbReference type="EMBL" id="VCKX01000146">
    <property type="protein sequence ID" value="TMR28280.1"/>
    <property type="molecule type" value="Genomic_DNA"/>
</dbReference>
<dbReference type="AlphaFoldDB" id="A0A5S4GPJ1"/>
<organism evidence="1 2">
    <name type="scientific">Nonomuraea zeae</name>
    <dbReference type="NCBI Taxonomy" id="1642303"/>
    <lineage>
        <taxon>Bacteria</taxon>
        <taxon>Bacillati</taxon>
        <taxon>Actinomycetota</taxon>
        <taxon>Actinomycetes</taxon>
        <taxon>Streptosporangiales</taxon>
        <taxon>Streptosporangiaceae</taxon>
        <taxon>Nonomuraea</taxon>
    </lineage>
</organism>
<accession>A0A5S4GPJ1</accession>